<evidence type="ECO:0000259" key="12">
    <source>
        <dbReference type="Pfam" id="PF07730"/>
    </source>
</evidence>
<evidence type="ECO:0000256" key="6">
    <source>
        <dbReference type="ARBA" id="ARBA00022777"/>
    </source>
</evidence>
<dbReference type="RefSeq" id="WP_188124500.1">
    <property type="nucleotide sequence ID" value="NZ_BOMP01000114.1"/>
</dbReference>
<dbReference type="PANTHER" id="PTHR24421:SF10">
    <property type="entry name" value="NITRATE_NITRITE SENSOR PROTEIN NARQ"/>
    <property type="match status" value="1"/>
</dbReference>
<evidence type="ECO:0000256" key="4">
    <source>
        <dbReference type="ARBA" id="ARBA00022679"/>
    </source>
</evidence>
<keyword evidence="3" id="KW-0597">Phosphoprotein</keyword>
<feature type="transmembrane region" description="Helical" evidence="10">
    <location>
        <begin position="96"/>
        <end position="129"/>
    </location>
</feature>
<dbReference type="InterPro" id="IPR036890">
    <property type="entry name" value="HATPase_C_sf"/>
</dbReference>
<dbReference type="EMBL" id="BOMP01000114">
    <property type="protein sequence ID" value="GIE43961.1"/>
    <property type="molecule type" value="Genomic_DNA"/>
</dbReference>
<dbReference type="InterPro" id="IPR003594">
    <property type="entry name" value="HATPase_dom"/>
</dbReference>
<evidence type="ECO:0000256" key="2">
    <source>
        <dbReference type="ARBA" id="ARBA00012438"/>
    </source>
</evidence>
<feature type="transmembrane region" description="Helical" evidence="10">
    <location>
        <begin position="163"/>
        <end position="183"/>
    </location>
</feature>
<dbReference type="Pfam" id="PF02518">
    <property type="entry name" value="HATPase_c"/>
    <property type="match status" value="1"/>
</dbReference>
<dbReference type="Pfam" id="PF07730">
    <property type="entry name" value="HisKA_3"/>
    <property type="match status" value="1"/>
</dbReference>
<reference evidence="14 17" key="2">
    <citation type="submission" date="2021-01" db="EMBL/GenBank/DDBJ databases">
        <title>Whole genome shotgun sequence of Actinoplanes lobatus NBRC 12513.</title>
        <authorList>
            <person name="Komaki H."/>
            <person name="Tamura T."/>
        </authorList>
    </citation>
    <scope>NUCLEOTIDE SEQUENCE [LARGE SCALE GENOMIC DNA]</scope>
    <source>
        <strain evidence="14 17">NBRC 12513</strain>
    </source>
</reference>
<feature type="transmembrane region" description="Helical" evidence="10">
    <location>
        <begin position="38"/>
        <end position="57"/>
    </location>
</feature>
<dbReference type="EC" id="2.7.13.3" evidence="2"/>
<name>A0A7W7MJT8_9ACTN</name>
<organism evidence="15 16">
    <name type="scientific">Actinoplanes lobatus</name>
    <dbReference type="NCBI Taxonomy" id="113568"/>
    <lineage>
        <taxon>Bacteria</taxon>
        <taxon>Bacillati</taxon>
        <taxon>Actinomycetota</taxon>
        <taxon>Actinomycetes</taxon>
        <taxon>Micromonosporales</taxon>
        <taxon>Micromonosporaceae</taxon>
        <taxon>Actinoplanes</taxon>
    </lineage>
</organism>
<keyword evidence="7" id="KW-0067">ATP-binding</keyword>
<reference evidence="15 16" key="1">
    <citation type="submission" date="2020-08" db="EMBL/GenBank/DDBJ databases">
        <title>Sequencing the genomes of 1000 actinobacteria strains.</title>
        <authorList>
            <person name="Klenk H.-P."/>
        </authorList>
    </citation>
    <scope>NUCLEOTIDE SEQUENCE [LARGE SCALE GENOMIC DNA]</scope>
    <source>
        <strain evidence="15 16">DSM 43150</strain>
    </source>
</reference>
<gene>
    <name evidence="14" type="ORF">Alo02nite_68590</name>
    <name evidence="15" type="ORF">BJ964_006862</name>
</gene>
<evidence type="ECO:0000256" key="9">
    <source>
        <dbReference type="SAM" id="MobiDB-lite"/>
    </source>
</evidence>
<keyword evidence="10" id="KW-0472">Membrane</keyword>
<evidence type="ECO:0000256" key="3">
    <source>
        <dbReference type="ARBA" id="ARBA00022553"/>
    </source>
</evidence>
<accession>A0A7W7MJT8</accession>
<dbReference type="Gene3D" id="3.30.565.10">
    <property type="entry name" value="Histidine kinase-like ATPase, C-terminal domain"/>
    <property type="match status" value="1"/>
</dbReference>
<keyword evidence="6 15" id="KW-0418">Kinase</keyword>
<dbReference type="InterPro" id="IPR055558">
    <property type="entry name" value="DUF7134"/>
</dbReference>
<dbReference type="Gene3D" id="1.20.5.1930">
    <property type="match status" value="1"/>
</dbReference>
<dbReference type="SUPFAM" id="SSF55874">
    <property type="entry name" value="ATPase domain of HSP90 chaperone/DNA topoisomerase II/histidine kinase"/>
    <property type="match status" value="1"/>
</dbReference>
<sequence length="420" mass="45584">MNSPATPREPDPFLHHPVGRWMLGRRDRFRNLDQRHPWLRDTVVAGLLLLFSLPQALGEDREHDPTPEPAQPVALILAATALLLAPLWWRRRAPMAGFLAVAVILLAEWSMNVWISTGMVVLVMLYGVAARCSMRMLALAAGITATEFVFAVYVLQPVPDHRLATVVLLLGTCSAGVAAGLAMRTFRAYQGAQTERVTWLETQRDQQAQLAVAAERARVAREMHDIVGHHVSIMIGLADGGAALATNRQEKAAEPLRLIGETGRQALDDLRRMLGVLHDDTHDPELTPQPGLADIDRLLTGVRAAGLAVTYRTTGDLHHLGQGLQLAVYRIVQEALTNTLKHAGRDVSAQVTVTSEENLVRVRVTDSGSPGRHHGPRSPDGHGIVGIRERASLYGGTVTAGPHRGGWAVDVTLTATGPHP</sequence>
<dbReference type="GO" id="GO:0046983">
    <property type="term" value="F:protein dimerization activity"/>
    <property type="evidence" value="ECO:0007669"/>
    <property type="project" value="InterPro"/>
</dbReference>
<evidence type="ECO:0000256" key="7">
    <source>
        <dbReference type="ARBA" id="ARBA00022840"/>
    </source>
</evidence>
<comment type="catalytic activity">
    <reaction evidence="1">
        <text>ATP + protein L-histidine = ADP + protein N-phospho-L-histidine.</text>
        <dbReference type="EC" id="2.7.13.3"/>
    </reaction>
</comment>
<dbReference type="GO" id="GO:0016020">
    <property type="term" value="C:membrane"/>
    <property type="evidence" value="ECO:0007669"/>
    <property type="project" value="InterPro"/>
</dbReference>
<proteinExistence type="predicted"/>
<dbReference type="InterPro" id="IPR050482">
    <property type="entry name" value="Sensor_HK_TwoCompSys"/>
</dbReference>
<keyword evidence="10" id="KW-0812">Transmembrane</keyword>
<keyword evidence="4" id="KW-0808">Transferase</keyword>
<protein>
    <recommendedName>
        <fullName evidence="2">histidine kinase</fullName>
        <ecNumber evidence="2">2.7.13.3</ecNumber>
    </recommendedName>
</protein>
<feature type="domain" description="DUF7134" evidence="13">
    <location>
        <begin position="34"/>
        <end position="185"/>
    </location>
</feature>
<dbReference type="GO" id="GO:0000155">
    <property type="term" value="F:phosphorelay sensor kinase activity"/>
    <property type="evidence" value="ECO:0007669"/>
    <property type="project" value="InterPro"/>
</dbReference>
<evidence type="ECO:0000259" key="13">
    <source>
        <dbReference type="Pfam" id="PF23539"/>
    </source>
</evidence>
<evidence type="ECO:0000256" key="8">
    <source>
        <dbReference type="ARBA" id="ARBA00023012"/>
    </source>
</evidence>
<evidence type="ECO:0000256" key="1">
    <source>
        <dbReference type="ARBA" id="ARBA00000085"/>
    </source>
</evidence>
<feature type="region of interest" description="Disordered" evidence="9">
    <location>
        <begin position="365"/>
        <end position="384"/>
    </location>
</feature>
<dbReference type="Pfam" id="PF23539">
    <property type="entry name" value="DUF7134"/>
    <property type="match status" value="1"/>
</dbReference>
<dbReference type="AlphaFoldDB" id="A0A7W7MJT8"/>
<evidence type="ECO:0000313" key="14">
    <source>
        <dbReference type="EMBL" id="GIE43961.1"/>
    </source>
</evidence>
<keyword evidence="10" id="KW-1133">Transmembrane helix</keyword>
<feature type="transmembrane region" description="Helical" evidence="10">
    <location>
        <begin position="135"/>
        <end position="156"/>
    </location>
</feature>
<evidence type="ECO:0000313" key="16">
    <source>
        <dbReference type="Proteomes" id="UP000590511"/>
    </source>
</evidence>
<evidence type="ECO:0000259" key="11">
    <source>
        <dbReference type="Pfam" id="PF02518"/>
    </source>
</evidence>
<keyword evidence="17" id="KW-1185">Reference proteome</keyword>
<dbReference type="Proteomes" id="UP000631312">
    <property type="component" value="Unassembled WGS sequence"/>
</dbReference>
<keyword evidence="5" id="KW-0547">Nucleotide-binding</keyword>
<evidence type="ECO:0000313" key="15">
    <source>
        <dbReference type="EMBL" id="MBB4752701.1"/>
    </source>
</evidence>
<keyword evidence="8" id="KW-0902">Two-component regulatory system</keyword>
<feature type="domain" description="Histidine kinase/HSP90-like ATPase" evidence="11">
    <location>
        <begin position="325"/>
        <end position="407"/>
    </location>
</feature>
<comment type="caution">
    <text evidence="15">The sequence shown here is derived from an EMBL/GenBank/DDBJ whole genome shotgun (WGS) entry which is preliminary data.</text>
</comment>
<evidence type="ECO:0000256" key="5">
    <source>
        <dbReference type="ARBA" id="ARBA00022741"/>
    </source>
</evidence>
<dbReference type="PANTHER" id="PTHR24421">
    <property type="entry name" value="NITRATE/NITRITE SENSOR PROTEIN NARX-RELATED"/>
    <property type="match status" value="1"/>
</dbReference>
<feature type="domain" description="Signal transduction histidine kinase subgroup 3 dimerisation and phosphoacceptor" evidence="12">
    <location>
        <begin position="215"/>
        <end position="280"/>
    </location>
</feature>
<feature type="transmembrane region" description="Helical" evidence="10">
    <location>
        <begin position="69"/>
        <end position="89"/>
    </location>
</feature>
<evidence type="ECO:0000256" key="10">
    <source>
        <dbReference type="SAM" id="Phobius"/>
    </source>
</evidence>
<dbReference type="CDD" id="cd16917">
    <property type="entry name" value="HATPase_UhpB-NarQ-NarX-like"/>
    <property type="match status" value="1"/>
</dbReference>
<dbReference type="GO" id="GO:0005524">
    <property type="term" value="F:ATP binding"/>
    <property type="evidence" value="ECO:0007669"/>
    <property type="project" value="UniProtKB-KW"/>
</dbReference>
<evidence type="ECO:0000313" key="17">
    <source>
        <dbReference type="Proteomes" id="UP000631312"/>
    </source>
</evidence>
<dbReference type="InterPro" id="IPR011712">
    <property type="entry name" value="Sig_transdc_His_kin_sub3_dim/P"/>
</dbReference>
<dbReference type="EMBL" id="JACHNC010000001">
    <property type="protein sequence ID" value="MBB4752701.1"/>
    <property type="molecule type" value="Genomic_DNA"/>
</dbReference>
<dbReference type="Proteomes" id="UP000590511">
    <property type="component" value="Unassembled WGS sequence"/>
</dbReference>